<dbReference type="PROSITE" id="PS51186">
    <property type="entry name" value="GNAT"/>
    <property type="match status" value="1"/>
</dbReference>
<dbReference type="Proteomes" id="UP000380386">
    <property type="component" value="Unassembled WGS sequence"/>
</dbReference>
<protein>
    <submittedName>
        <fullName evidence="2">GNAT family N-acetyltransferase</fullName>
    </submittedName>
</protein>
<gene>
    <name evidence="2" type="ORF">FHL02_09010</name>
</gene>
<dbReference type="OrthoDB" id="9127144at2"/>
<accession>A0A5P0ZJ86</accession>
<dbReference type="EMBL" id="VDFM01000012">
    <property type="protein sequence ID" value="MQS53159.1"/>
    <property type="molecule type" value="Genomic_DNA"/>
</dbReference>
<name>A0A5P0ZJ86_9LACO</name>
<reference evidence="2 3" key="1">
    <citation type="journal article" date="2019" name="Syst. Appl. Microbiol.">
        <title>Polyphasic characterization of two novel Lactobacillus spp. isolated from blown salami packages: Description of Lactobacillus halodurans sp. nov. and Lactobacillus salsicarnum sp. nov.</title>
        <authorList>
            <person name="Schuster J.A."/>
            <person name="Klingl A."/>
            <person name="Vogel R.F."/>
            <person name="Ehrmann M.A."/>
        </authorList>
    </citation>
    <scope>NUCLEOTIDE SEQUENCE [LARGE SCALE GENOMIC DNA]</scope>
    <source>
        <strain evidence="2 3">TMW 1.2118</strain>
    </source>
</reference>
<keyword evidence="2" id="KW-0808">Transferase</keyword>
<dbReference type="RefSeq" id="WP_153383677.1">
    <property type="nucleotide sequence ID" value="NZ_VDFM01000012.1"/>
</dbReference>
<feature type="domain" description="N-acetyltransferase" evidence="1">
    <location>
        <begin position="3"/>
        <end position="153"/>
    </location>
</feature>
<evidence type="ECO:0000259" key="1">
    <source>
        <dbReference type="PROSITE" id="PS51186"/>
    </source>
</evidence>
<dbReference type="GO" id="GO:0016747">
    <property type="term" value="F:acyltransferase activity, transferring groups other than amino-acyl groups"/>
    <property type="evidence" value="ECO:0007669"/>
    <property type="project" value="InterPro"/>
</dbReference>
<dbReference type="InterPro" id="IPR000182">
    <property type="entry name" value="GNAT_dom"/>
</dbReference>
<evidence type="ECO:0000313" key="3">
    <source>
        <dbReference type="Proteomes" id="UP000380386"/>
    </source>
</evidence>
<evidence type="ECO:0000313" key="2">
    <source>
        <dbReference type="EMBL" id="MQS53159.1"/>
    </source>
</evidence>
<dbReference type="SUPFAM" id="SSF55729">
    <property type="entry name" value="Acyl-CoA N-acyltransferases (Nat)"/>
    <property type="match status" value="1"/>
</dbReference>
<organism evidence="2 3">
    <name type="scientific">Companilactobacillus mishanensis</name>
    <dbReference type="NCBI Taxonomy" id="2486008"/>
    <lineage>
        <taxon>Bacteria</taxon>
        <taxon>Bacillati</taxon>
        <taxon>Bacillota</taxon>
        <taxon>Bacilli</taxon>
        <taxon>Lactobacillales</taxon>
        <taxon>Lactobacillaceae</taxon>
        <taxon>Companilactobacillus</taxon>
    </lineage>
</organism>
<dbReference type="InterPro" id="IPR016181">
    <property type="entry name" value="Acyl_CoA_acyltransferase"/>
</dbReference>
<dbReference type="AlphaFoldDB" id="A0A5P0ZJ86"/>
<dbReference type="Pfam" id="PF00583">
    <property type="entry name" value="Acetyltransf_1"/>
    <property type="match status" value="1"/>
</dbReference>
<comment type="caution">
    <text evidence="2">The sequence shown here is derived from an EMBL/GenBank/DDBJ whole genome shotgun (WGS) entry which is preliminary data.</text>
</comment>
<proteinExistence type="predicted"/>
<sequence>MSLTVKAINSKVCQYNEIKNLFKTAFPHEERTPWLFLRFRTLNDNIQFLAFYDNKQFVGLSYLITWKDITYVFYLAVNAKSRSHGYGGEILKQITNMYPNNRIFLCAEKPDDAASKDDQKHRRIKFYNRNGFVQNDYTLVEGRVKYVMLTHDCVITKDEYIGLLKYYAFPFGLFLNPKFA</sequence>
<dbReference type="Gene3D" id="3.40.630.30">
    <property type="match status" value="1"/>
</dbReference>